<reference evidence="2 3" key="1">
    <citation type="submission" date="2019-05" db="EMBL/GenBank/DDBJ databases">
        <title>Sulfitobacter sabulilitoris sp. nov., isolated from a marine sand.</title>
        <authorList>
            <person name="Yoon J.-H."/>
        </authorList>
    </citation>
    <scope>NUCLEOTIDE SEQUENCE [LARGE SCALE GENOMIC DNA]</scope>
    <source>
        <strain evidence="2 3">HSMS-29</strain>
    </source>
</reference>
<dbReference type="GO" id="GO:0016020">
    <property type="term" value="C:membrane"/>
    <property type="evidence" value="ECO:0007669"/>
    <property type="project" value="TreeGrafter"/>
</dbReference>
<dbReference type="InterPro" id="IPR050266">
    <property type="entry name" value="AB_hydrolase_sf"/>
</dbReference>
<evidence type="ECO:0000313" key="2">
    <source>
        <dbReference type="EMBL" id="TMM50586.1"/>
    </source>
</evidence>
<dbReference type="PANTHER" id="PTHR43798">
    <property type="entry name" value="MONOACYLGLYCEROL LIPASE"/>
    <property type="match status" value="1"/>
</dbReference>
<evidence type="ECO:0000259" key="1">
    <source>
        <dbReference type="Pfam" id="PF12697"/>
    </source>
</evidence>
<accession>A0A5S3PAR6</accession>
<dbReference type="EMBL" id="VANS01000006">
    <property type="protein sequence ID" value="TMM50586.1"/>
    <property type="molecule type" value="Genomic_DNA"/>
</dbReference>
<dbReference type="PANTHER" id="PTHR43798:SF27">
    <property type="entry name" value="HYDROLASE ALPHA_BETA HYDROLASE FOLD FAMILY"/>
    <property type="match status" value="1"/>
</dbReference>
<dbReference type="RefSeq" id="WP_138663562.1">
    <property type="nucleotide sequence ID" value="NZ_VANS01000006.1"/>
</dbReference>
<dbReference type="Proteomes" id="UP000309550">
    <property type="component" value="Unassembled WGS sequence"/>
</dbReference>
<dbReference type="AlphaFoldDB" id="A0A5S3PAR6"/>
<proteinExistence type="predicted"/>
<dbReference type="InterPro" id="IPR000073">
    <property type="entry name" value="AB_hydrolase_1"/>
</dbReference>
<protein>
    <submittedName>
        <fullName evidence="2">Alpha/beta hydrolase</fullName>
    </submittedName>
</protein>
<keyword evidence="2" id="KW-0378">Hydrolase</keyword>
<dbReference type="PRINTS" id="PR00111">
    <property type="entry name" value="ABHYDROLASE"/>
</dbReference>
<keyword evidence="3" id="KW-1185">Reference proteome</keyword>
<dbReference type="OrthoDB" id="9796770at2"/>
<dbReference type="GO" id="GO:0016787">
    <property type="term" value="F:hydrolase activity"/>
    <property type="evidence" value="ECO:0007669"/>
    <property type="project" value="UniProtKB-KW"/>
</dbReference>
<dbReference type="Pfam" id="PF12697">
    <property type="entry name" value="Abhydrolase_6"/>
    <property type="match status" value="1"/>
</dbReference>
<gene>
    <name evidence="2" type="ORF">FDT80_17175</name>
</gene>
<organism evidence="2 3">
    <name type="scientific">Sulfitobacter sabulilitoris</name>
    <dbReference type="NCBI Taxonomy" id="2562655"/>
    <lineage>
        <taxon>Bacteria</taxon>
        <taxon>Pseudomonadati</taxon>
        <taxon>Pseudomonadota</taxon>
        <taxon>Alphaproteobacteria</taxon>
        <taxon>Rhodobacterales</taxon>
        <taxon>Roseobacteraceae</taxon>
        <taxon>Sulfitobacter</taxon>
    </lineage>
</organism>
<sequence length="266" mass="28361">MPELDLADATLHFEIDGTGPPLMLIAGMASDSASWAPLVPLLRDHYTLIRPDNRSTGRTRPWDAPVSVPIYARDCAALLHHLGTGPAHVLGHSMGGMIGMQLAQMAPERVATLTLAASAPLRLSRNIALFQTLVEIRKSDAPPDTWLRAFFPWLFASSVYDVPGAVDDAAAAALAYPHAQSVEAMAHQLAALDGFDPAGLLPRCPTQALLANDDLLVPPALAQTVLRDTPTTVVANAGHSIHWDAPGAVALHLRRFTDDHPIEGAQ</sequence>
<name>A0A5S3PAR6_9RHOB</name>
<dbReference type="SUPFAM" id="SSF53474">
    <property type="entry name" value="alpha/beta-Hydrolases"/>
    <property type="match status" value="1"/>
</dbReference>
<dbReference type="Gene3D" id="3.40.50.1820">
    <property type="entry name" value="alpha/beta hydrolase"/>
    <property type="match status" value="1"/>
</dbReference>
<feature type="domain" description="AB hydrolase-1" evidence="1">
    <location>
        <begin position="24"/>
        <end position="250"/>
    </location>
</feature>
<comment type="caution">
    <text evidence="2">The sequence shown here is derived from an EMBL/GenBank/DDBJ whole genome shotgun (WGS) entry which is preliminary data.</text>
</comment>
<dbReference type="InterPro" id="IPR029058">
    <property type="entry name" value="AB_hydrolase_fold"/>
</dbReference>
<evidence type="ECO:0000313" key="3">
    <source>
        <dbReference type="Proteomes" id="UP000309550"/>
    </source>
</evidence>